<keyword evidence="3 5" id="KW-0238">DNA-binding</keyword>
<dbReference type="InterPro" id="IPR013762">
    <property type="entry name" value="Integrase-like_cat_sf"/>
</dbReference>
<feature type="domain" description="Tyr recombinase" evidence="6">
    <location>
        <begin position="105"/>
        <end position="294"/>
    </location>
</feature>
<dbReference type="SUPFAM" id="SSF56349">
    <property type="entry name" value="DNA breaking-rejoining enzymes"/>
    <property type="match status" value="1"/>
</dbReference>
<evidence type="ECO:0000256" key="1">
    <source>
        <dbReference type="ARBA" id="ARBA00008857"/>
    </source>
</evidence>
<dbReference type="InterPro" id="IPR002104">
    <property type="entry name" value="Integrase_catalytic"/>
</dbReference>
<dbReference type="Pfam" id="PF02899">
    <property type="entry name" value="Phage_int_SAM_1"/>
    <property type="match status" value="1"/>
</dbReference>
<keyword evidence="4" id="KW-0233">DNA recombination</keyword>
<dbReference type="GO" id="GO:0003677">
    <property type="term" value="F:DNA binding"/>
    <property type="evidence" value="ECO:0007669"/>
    <property type="project" value="UniProtKB-UniRule"/>
</dbReference>
<comment type="similarity">
    <text evidence="1">Belongs to the 'phage' integrase family.</text>
</comment>
<evidence type="ECO:0000313" key="8">
    <source>
        <dbReference type="EMBL" id="SDC80286.1"/>
    </source>
</evidence>
<name>A0A1G6PL82_9BACI</name>
<dbReference type="Pfam" id="PF00589">
    <property type="entry name" value="Phage_integrase"/>
    <property type="match status" value="1"/>
</dbReference>
<sequence>MLKFALQEFYDDRDYKNISQNTIDNYKEILKQFETYCFEHEIVDVNDISKSTVMGYLTECKRKGNNATTTNSKLQRIRAFLNYLVEEEIIKDNPSNKIKKAQEDIKIEVFSDYHIKQMLNYYRRLKQRDKSFYAYRDYTMIVTFLSSGIRRTELTNLKWSDFDVTNARLRIFGKSRKHEVIPITDKLIRELSSYKLYCQQNFGEHNLNEYIFTNRENKKLTTNAVQNIFKRLAKVMNFKDVRVSSHTFRHTFCQKCIQAGMSTFAIQKLMRHSSISVTERYAAMWGNDLKEQNDKFNPINSIDV</sequence>
<evidence type="ECO:0000313" key="9">
    <source>
        <dbReference type="Proteomes" id="UP000198666"/>
    </source>
</evidence>
<proteinExistence type="inferred from homology"/>
<evidence type="ECO:0000256" key="3">
    <source>
        <dbReference type="ARBA" id="ARBA00023125"/>
    </source>
</evidence>
<dbReference type="AlphaFoldDB" id="A0A1G6PL82"/>
<dbReference type="PROSITE" id="PS51898">
    <property type="entry name" value="TYR_RECOMBINASE"/>
    <property type="match status" value="1"/>
</dbReference>
<evidence type="ECO:0000256" key="5">
    <source>
        <dbReference type="PROSITE-ProRule" id="PRU01248"/>
    </source>
</evidence>
<dbReference type="InterPro" id="IPR010998">
    <property type="entry name" value="Integrase_recombinase_N"/>
</dbReference>
<keyword evidence="9" id="KW-1185">Reference proteome</keyword>
<dbReference type="CDD" id="cd00397">
    <property type="entry name" value="DNA_BRE_C"/>
    <property type="match status" value="1"/>
</dbReference>
<dbReference type="InterPro" id="IPR011010">
    <property type="entry name" value="DNA_brk_join_enz"/>
</dbReference>
<keyword evidence="2" id="KW-0229">DNA integration</keyword>
<dbReference type="InterPro" id="IPR050090">
    <property type="entry name" value="Tyrosine_recombinase_XerCD"/>
</dbReference>
<dbReference type="STRING" id="361279.SAMN05421663_104155"/>
<dbReference type="Gene3D" id="1.10.150.130">
    <property type="match status" value="1"/>
</dbReference>
<reference evidence="9" key="1">
    <citation type="submission" date="2016-10" db="EMBL/GenBank/DDBJ databases">
        <authorList>
            <person name="Varghese N."/>
            <person name="Submissions S."/>
        </authorList>
    </citation>
    <scope>NUCLEOTIDE SEQUENCE [LARGE SCALE GENOMIC DNA]</scope>
    <source>
        <strain evidence="9">DSM 21620</strain>
    </source>
</reference>
<gene>
    <name evidence="8" type="ORF">SAMN05421663_104155</name>
</gene>
<dbReference type="PANTHER" id="PTHR30349:SF41">
    <property type="entry name" value="INTEGRASE_RECOMBINASE PROTEIN MJ0367-RELATED"/>
    <property type="match status" value="1"/>
</dbReference>
<accession>A0A1G6PL82</accession>
<dbReference type="Gene3D" id="1.10.443.10">
    <property type="entry name" value="Intergrase catalytic core"/>
    <property type="match status" value="1"/>
</dbReference>
<feature type="domain" description="Core-binding (CB)" evidence="7">
    <location>
        <begin position="1"/>
        <end position="85"/>
    </location>
</feature>
<protein>
    <submittedName>
        <fullName evidence="8">Integrase/recombinase XerD</fullName>
    </submittedName>
</protein>
<organism evidence="8 9">
    <name type="scientific">Terribacillus halophilus</name>
    <dbReference type="NCBI Taxonomy" id="361279"/>
    <lineage>
        <taxon>Bacteria</taxon>
        <taxon>Bacillati</taxon>
        <taxon>Bacillota</taxon>
        <taxon>Bacilli</taxon>
        <taxon>Bacillales</taxon>
        <taxon>Bacillaceae</taxon>
        <taxon>Terribacillus</taxon>
    </lineage>
</organism>
<dbReference type="EMBL" id="FMZB01000004">
    <property type="protein sequence ID" value="SDC80286.1"/>
    <property type="molecule type" value="Genomic_DNA"/>
</dbReference>
<dbReference type="Proteomes" id="UP000198666">
    <property type="component" value="Unassembled WGS sequence"/>
</dbReference>
<dbReference type="PROSITE" id="PS51900">
    <property type="entry name" value="CB"/>
    <property type="match status" value="1"/>
</dbReference>
<dbReference type="InterPro" id="IPR044068">
    <property type="entry name" value="CB"/>
</dbReference>
<evidence type="ECO:0000256" key="2">
    <source>
        <dbReference type="ARBA" id="ARBA00022908"/>
    </source>
</evidence>
<evidence type="ECO:0000259" key="6">
    <source>
        <dbReference type="PROSITE" id="PS51898"/>
    </source>
</evidence>
<evidence type="ECO:0000259" key="7">
    <source>
        <dbReference type="PROSITE" id="PS51900"/>
    </source>
</evidence>
<dbReference type="InterPro" id="IPR004107">
    <property type="entry name" value="Integrase_SAM-like_N"/>
</dbReference>
<dbReference type="GO" id="GO:0006310">
    <property type="term" value="P:DNA recombination"/>
    <property type="evidence" value="ECO:0007669"/>
    <property type="project" value="UniProtKB-KW"/>
</dbReference>
<dbReference type="PANTHER" id="PTHR30349">
    <property type="entry name" value="PHAGE INTEGRASE-RELATED"/>
    <property type="match status" value="1"/>
</dbReference>
<dbReference type="GO" id="GO:0015074">
    <property type="term" value="P:DNA integration"/>
    <property type="evidence" value="ECO:0007669"/>
    <property type="project" value="UniProtKB-KW"/>
</dbReference>
<evidence type="ECO:0000256" key="4">
    <source>
        <dbReference type="ARBA" id="ARBA00023172"/>
    </source>
</evidence>